<dbReference type="Gene3D" id="2.30.42.10">
    <property type="match status" value="1"/>
</dbReference>
<name>A0AB34K717_PRYPA</name>
<dbReference type="AlphaFoldDB" id="A0AB34K717"/>
<feature type="domain" description="PDZ" evidence="2">
    <location>
        <begin position="52"/>
        <end position="105"/>
    </location>
</feature>
<evidence type="ECO:0000313" key="4">
    <source>
        <dbReference type="Proteomes" id="UP001515480"/>
    </source>
</evidence>
<dbReference type="Proteomes" id="UP001515480">
    <property type="component" value="Unassembled WGS sequence"/>
</dbReference>
<evidence type="ECO:0000313" key="3">
    <source>
        <dbReference type="EMBL" id="KAL1528988.1"/>
    </source>
</evidence>
<feature type="region of interest" description="Disordered" evidence="1">
    <location>
        <begin position="1"/>
        <end position="25"/>
    </location>
</feature>
<accession>A0AB34K717</accession>
<keyword evidence="4" id="KW-1185">Reference proteome</keyword>
<evidence type="ECO:0000259" key="2">
    <source>
        <dbReference type="PROSITE" id="PS50106"/>
    </source>
</evidence>
<dbReference type="EMBL" id="JBGBPQ010000002">
    <property type="protein sequence ID" value="KAL1528988.1"/>
    <property type="molecule type" value="Genomic_DNA"/>
</dbReference>
<dbReference type="Pfam" id="PF00595">
    <property type="entry name" value="PDZ"/>
    <property type="match status" value="1"/>
</dbReference>
<comment type="caution">
    <text evidence="3">The sequence shown here is derived from an EMBL/GenBank/DDBJ whole genome shotgun (WGS) entry which is preliminary data.</text>
</comment>
<proteinExistence type="predicted"/>
<dbReference type="InterPro" id="IPR001478">
    <property type="entry name" value="PDZ"/>
</dbReference>
<gene>
    <name evidence="3" type="ORF">AB1Y20_010309</name>
</gene>
<evidence type="ECO:0000256" key="1">
    <source>
        <dbReference type="SAM" id="MobiDB-lite"/>
    </source>
</evidence>
<reference evidence="3 4" key="1">
    <citation type="journal article" date="2024" name="Science">
        <title>Giant polyketide synthase enzymes in the biosynthesis of giant marine polyether toxins.</title>
        <authorList>
            <person name="Fallon T.R."/>
            <person name="Shende V.V."/>
            <person name="Wierzbicki I.H."/>
            <person name="Pendleton A.L."/>
            <person name="Watervoot N.F."/>
            <person name="Auber R.P."/>
            <person name="Gonzalez D.J."/>
            <person name="Wisecaver J.H."/>
            <person name="Moore B.S."/>
        </authorList>
    </citation>
    <scope>NUCLEOTIDE SEQUENCE [LARGE SCALE GENOMIC DNA]</scope>
    <source>
        <strain evidence="3 4">12B1</strain>
    </source>
</reference>
<sequence>MGEGAVADGREGEAQLHAATRQKGVVEAERDACVSTADENESKAQQEEADVVIQIMKGKHNFGINLTRNSYGVVVTTLDKGSQAEQAGVQPGDRLLRVQDIDSKLPPENPGGEVVVTAENFHQTLACVRQMRYCRFFIKSQTAAAF</sequence>
<dbReference type="PROSITE" id="PS50106">
    <property type="entry name" value="PDZ"/>
    <property type="match status" value="1"/>
</dbReference>
<dbReference type="SUPFAM" id="SSF50156">
    <property type="entry name" value="PDZ domain-like"/>
    <property type="match status" value="1"/>
</dbReference>
<dbReference type="InterPro" id="IPR036034">
    <property type="entry name" value="PDZ_sf"/>
</dbReference>
<organism evidence="3 4">
    <name type="scientific">Prymnesium parvum</name>
    <name type="common">Toxic golden alga</name>
    <dbReference type="NCBI Taxonomy" id="97485"/>
    <lineage>
        <taxon>Eukaryota</taxon>
        <taxon>Haptista</taxon>
        <taxon>Haptophyta</taxon>
        <taxon>Prymnesiophyceae</taxon>
        <taxon>Prymnesiales</taxon>
        <taxon>Prymnesiaceae</taxon>
        <taxon>Prymnesium</taxon>
    </lineage>
</organism>
<protein>
    <recommendedName>
        <fullName evidence="2">PDZ domain-containing protein</fullName>
    </recommendedName>
</protein>